<dbReference type="InterPro" id="IPR000182">
    <property type="entry name" value="GNAT_dom"/>
</dbReference>
<feature type="domain" description="N-acetyltransferase" evidence="1">
    <location>
        <begin position="1"/>
        <end position="166"/>
    </location>
</feature>
<evidence type="ECO:0000313" key="3">
    <source>
        <dbReference type="Proteomes" id="UP000477651"/>
    </source>
</evidence>
<sequence>MVIRPATLLDIPQILDLQRICYEIAFQEDSAAFSTKINQPYSLCWVVEKEGELLAYFMAMATNREQFPCLNTEQYDVLGHTDILYLHDMAISPQARGQGLLKQLLAKVWQQAEQLMLKEAFLIAVQGSSNMWASKGFIAVEAKQYGLEAQLRTYGEGAVLMYKKIGNSVLK</sequence>
<accession>A0A6L9Y6X3</accession>
<keyword evidence="2" id="KW-0808">Transferase</keyword>
<dbReference type="PROSITE" id="PS51186">
    <property type="entry name" value="GNAT"/>
    <property type="match status" value="1"/>
</dbReference>
<dbReference type="SUPFAM" id="SSF55729">
    <property type="entry name" value="Acyl-CoA N-acyltransferases (Nat)"/>
    <property type="match status" value="1"/>
</dbReference>
<name>A0A6L9Y6X3_9BURK</name>
<dbReference type="EMBL" id="JAAGYR010000007">
    <property type="protein sequence ID" value="NEN75627.1"/>
    <property type="molecule type" value="Genomic_DNA"/>
</dbReference>
<dbReference type="InterPro" id="IPR016181">
    <property type="entry name" value="Acyl_CoA_acyltransferase"/>
</dbReference>
<dbReference type="Gene3D" id="3.40.630.30">
    <property type="match status" value="1"/>
</dbReference>
<dbReference type="Pfam" id="PF00583">
    <property type="entry name" value="Acetyltransf_1"/>
    <property type="match status" value="1"/>
</dbReference>
<protein>
    <submittedName>
        <fullName evidence="2">GNAT family N-acetyltransferase</fullName>
    </submittedName>
</protein>
<dbReference type="CDD" id="cd04301">
    <property type="entry name" value="NAT_SF"/>
    <property type="match status" value="1"/>
</dbReference>
<dbReference type="AlphaFoldDB" id="A0A6L9Y6X3"/>
<evidence type="ECO:0000259" key="1">
    <source>
        <dbReference type="PROSITE" id="PS51186"/>
    </source>
</evidence>
<dbReference type="Proteomes" id="UP000477651">
    <property type="component" value="Unassembled WGS sequence"/>
</dbReference>
<reference evidence="2 3" key="1">
    <citation type="submission" date="2020-02" db="EMBL/GenBank/DDBJ databases">
        <title>Pelistega sp. NLN82 were isolated from wild rodents of the Hainan Island.</title>
        <authorList>
            <person name="Niu N."/>
            <person name="Zhou J."/>
        </authorList>
    </citation>
    <scope>NUCLEOTIDE SEQUENCE [LARGE SCALE GENOMIC DNA]</scope>
    <source>
        <strain evidence="2 3">NLN82</strain>
    </source>
</reference>
<dbReference type="GO" id="GO:0016747">
    <property type="term" value="F:acyltransferase activity, transferring groups other than amino-acyl groups"/>
    <property type="evidence" value="ECO:0007669"/>
    <property type="project" value="InterPro"/>
</dbReference>
<organism evidence="2 3">
    <name type="scientific">Pelistega ratti</name>
    <dbReference type="NCBI Taxonomy" id="2652177"/>
    <lineage>
        <taxon>Bacteria</taxon>
        <taxon>Pseudomonadati</taxon>
        <taxon>Pseudomonadota</taxon>
        <taxon>Betaproteobacteria</taxon>
        <taxon>Burkholderiales</taxon>
        <taxon>Alcaligenaceae</taxon>
        <taxon>Pelistega</taxon>
    </lineage>
</organism>
<keyword evidence="3" id="KW-1185">Reference proteome</keyword>
<comment type="caution">
    <text evidence="2">The sequence shown here is derived from an EMBL/GenBank/DDBJ whole genome shotgun (WGS) entry which is preliminary data.</text>
</comment>
<dbReference type="RefSeq" id="WP_163764260.1">
    <property type="nucleotide sequence ID" value="NZ_JAAGYR010000007.1"/>
</dbReference>
<gene>
    <name evidence="2" type="ORF">F9B74_04695</name>
</gene>
<evidence type="ECO:0000313" key="2">
    <source>
        <dbReference type="EMBL" id="NEN75627.1"/>
    </source>
</evidence>
<proteinExistence type="predicted"/>